<dbReference type="Gene3D" id="1.25.40.10">
    <property type="entry name" value="Tetratricopeptide repeat domain"/>
    <property type="match status" value="2"/>
</dbReference>
<feature type="repeat" description="TPR" evidence="1">
    <location>
        <begin position="613"/>
        <end position="646"/>
    </location>
</feature>
<reference evidence="3 4" key="1">
    <citation type="submission" date="2024-01" db="EMBL/GenBank/DDBJ databases">
        <title>Genome insights into Plantactinospora veratri sp. nov.</title>
        <authorList>
            <person name="Wang L."/>
        </authorList>
    </citation>
    <scope>NUCLEOTIDE SEQUENCE [LARGE SCALE GENOMIC DNA]</scope>
    <source>
        <strain evidence="3 4">NEAU-FHS4</strain>
    </source>
</reference>
<accession>A0ABU7SBF2</accession>
<dbReference type="PANTHER" id="PTHR10098">
    <property type="entry name" value="RAPSYN-RELATED"/>
    <property type="match status" value="1"/>
</dbReference>
<protein>
    <submittedName>
        <fullName evidence="3">Tetratricopeptide repeat protein</fullName>
    </submittedName>
</protein>
<dbReference type="PRINTS" id="PR00364">
    <property type="entry name" value="DISEASERSIST"/>
</dbReference>
<feature type="repeat" description="TPR" evidence="1">
    <location>
        <begin position="573"/>
        <end position="606"/>
    </location>
</feature>
<feature type="repeat" description="TPR" evidence="1">
    <location>
        <begin position="809"/>
        <end position="842"/>
    </location>
</feature>
<dbReference type="SUPFAM" id="SSF52540">
    <property type="entry name" value="P-loop containing nucleoside triphosphate hydrolases"/>
    <property type="match status" value="1"/>
</dbReference>
<dbReference type="InterPro" id="IPR019734">
    <property type="entry name" value="TPR_rpt"/>
</dbReference>
<dbReference type="Pfam" id="PF13424">
    <property type="entry name" value="TPR_12"/>
    <property type="match status" value="2"/>
</dbReference>
<gene>
    <name evidence="3" type="ORF">V1634_10535</name>
</gene>
<dbReference type="PROSITE" id="PS50005">
    <property type="entry name" value="TPR"/>
    <property type="match status" value="3"/>
</dbReference>
<evidence type="ECO:0000256" key="1">
    <source>
        <dbReference type="PROSITE-ProRule" id="PRU00339"/>
    </source>
</evidence>
<keyword evidence="1" id="KW-0802">TPR repeat</keyword>
<keyword evidence="4" id="KW-1185">Reference proteome</keyword>
<evidence type="ECO:0000256" key="2">
    <source>
        <dbReference type="SAM" id="MobiDB-lite"/>
    </source>
</evidence>
<evidence type="ECO:0000313" key="3">
    <source>
        <dbReference type="EMBL" id="MEE6307260.1"/>
    </source>
</evidence>
<proteinExistence type="predicted"/>
<sequence>MRPAQELVETFTVLPDPGQAGTIDGLVERLRSLKTWAGEPSYESIKDRVNAAWTAAGRPAAELVGKTTVVDCFRLGRRRLNVDLVVAVVQALHPDPGYVTQWRQALQVIGGEIRAAGQVRVQDGLPKDLTGFTGRTAELDRIRRTLSGGDRDGGAAVVCAIAGMAGVGKTQLAIHAGHLLARDVPLDRVLFVDLRGFHPDPVQPPADPAAVLDGFLRLLGMPGQQIPHDLPARVAAYRERLAGTRTLVLLDNAADAGQVRPLLPETPGCPALVTSRRRLTGLPSATRLTVDLFTPDEALAFLTRAAPRTPVGQDPGAAARVAQRCGHLPLALGLVAGHIRGTPGWTLTDHAERLDERHHDGRLDVGIELAFDLSYRHLPGQEQRLLRLAALHPGQDFDLHAATALADTDLATARRQLDRLCADHLLQQATAGRYSFHDLVRGYAMGRARDEDPPSGRRAALTRLFDFYLAATAAAMDILLPAGAGDRPEVAPPVTPLPELAGPESARGWLDTARPTLVAVAAHTAGHGWPAHTTRLSVCLFRYLDGGHHADALAVHGHARDAARRAGDPVGEARALTNLGTAYVRLGRYGPGATHFRQALQLFREAGDRVGQARALTSLGVVEQRLGNYRMAIEHYERALVVCRQVGDRTGEARALTSLGVVEERLGRYESAAGHLEQALALCRQAGNQAGEAATLNNLGDVERRLGRYASAADHLQQSLRLFRQVGDRNGEAWTLDGLGTLHLRLGRPGQATDYHQRALEIFRGIGDRHGRAWALNGLGEAARTAGRPDAAVTHHTAAVDLGDPCQQARAHAGLGHAYRSLGRPALARRHYERAVSLYTELGMPDADQLRHHLDAHPDAPEERAQEERAAGDTALR</sequence>
<organism evidence="3 4">
    <name type="scientific">Plantactinospora veratri</name>
    <dbReference type="NCBI Taxonomy" id="1436122"/>
    <lineage>
        <taxon>Bacteria</taxon>
        <taxon>Bacillati</taxon>
        <taxon>Actinomycetota</taxon>
        <taxon>Actinomycetes</taxon>
        <taxon>Micromonosporales</taxon>
        <taxon>Micromonosporaceae</taxon>
        <taxon>Plantactinospora</taxon>
    </lineage>
</organism>
<name>A0ABU7SBF2_9ACTN</name>
<dbReference type="SMART" id="SM00028">
    <property type="entry name" value="TPR"/>
    <property type="match status" value="7"/>
</dbReference>
<dbReference type="Pfam" id="PF13432">
    <property type="entry name" value="TPR_16"/>
    <property type="match status" value="1"/>
</dbReference>
<dbReference type="PROSITE" id="PS50293">
    <property type="entry name" value="TPR_REGION"/>
    <property type="match status" value="1"/>
</dbReference>
<dbReference type="Gene3D" id="3.40.50.300">
    <property type="entry name" value="P-loop containing nucleotide triphosphate hydrolases"/>
    <property type="match status" value="1"/>
</dbReference>
<dbReference type="InterPro" id="IPR011990">
    <property type="entry name" value="TPR-like_helical_dom_sf"/>
</dbReference>
<dbReference type="InterPro" id="IPR027417">
    <property type="entry name" value="P-loop_NTPase"/>
</dbReference>
<dbReference type="SUPFAM" id="SSF48452">
    <property type="entry name" value="TPR-like"/>
    <property type="match status" value="2"/>
</dbReference>
<dbReference type="Proteomes" id="UP001339911">
    <property type="component" value="Unassembled WGS sequence"/>
</dbReference>
<evidence type="ECO:0000313" key="4">
    <source>
        <dbReference type="Proteomes" id="UP001339911"/>
    </source>
</evidence>
<dbReference type="RefSeq" id="WP_331207568.1">
    <property type="nucleotide sequence ID" value="NZ_JAZGQL010000006.1"/>
</dbReference>
<dbReference type="EMBL" id="JAZGQL010000006">
    <property type="protein sequence ID" value="MEE6307260.1"/>
    <property type="molecule type" value="Genomic_DNA"/>
</dbReference>
<comment type="caution">
    <text evidence="3">The sequence shown here is derived from an EMBL/GenBank/DDBJ whole genome shotgun (WGS) entry which is preliminary data.</text>
</comment>
<dbReference type="PANTHER" id="PTHR10098:SF108">
    <property type="entry name" value="TETRATRICOPEPTIDE REPEAT PROTEIN 28"/>
    <property type="match status" value="1"/>
</dbReference>
<feature type="region of interest" description="Disordered" evidence="2">
    <location>
        <begin position="856"/>
        <end position="877"/>
    </location>
</feature>
<dbReference type="Pfam" id="PF13181">
    <property type="entry name" value="TPR_8"/>
    <property type="match status" value="1"/>
</dbReference>